<dbReference type="OrthoDB" id="680851at2759"/>
<dbReference type="EMBL" id="CACTIH010003659">
    <property type="protein sequence ID" value="CAA2980967.1"/>
    <property type="molecule type" value="Genomic_DNA"/>
</dbReference>
<keyword evidence="1" id="KW-0472">Membrane</keyword>
<protein>
    <submittedName>
        <fullName evidence="2">Uncharacterized protein</fullName>
    </submittedName>
</protein>
<comment type="caution">
    <text evidence="2">The sequence shown here is derived from an EMBL/GenBank/DDBJ whole genome shotgun (WGS) entry which is preliminary data.</text>
</comment>
<keyword evidence="1" id="KW-1133">Transmembrane helix</keyword>
<evidence type="ECO:0000313" key="3">
    <source>
        <dbReference type="Proteomes" id="UP000594638"/>
    </source>
</evidence>
<sequence>MVSLRLLRWLGKQVKIEKKNSHSSLESDSRTSNFAIMQANDSASNRVQSGESLNYDGENYDELHTGVDPLVEHIYTLQSAQEALGKEVLKFREVGILLDVSVDGAVQDSPSELISIDLKLQDTSSSKQIQSDKNMHSSFYSLHSEAIEAVNRKYMGTELEDLFRLKIEAEVEYLAISRTTQKYRGAVKDKISLASEQFLKLNMLENTKNKASMLEKEAEKLVNSCEDIASAEKTLKLQMRLCKYASYFLIQLVILLLILGFFIFDISPNYDGVVPT</sequence>
<keyword evidence="1" id="KW-0812">Transmembrane</keyword>
<organism evidence="2 3">
    <name type="scientific">Olea europaea subsp. europaea</name>
    <dbReference type="NCBI Taxonomy" id="158383"/>
    <lineage>
        <taxon>Eukaryota</taxon>
        <taxon>Viridiplantae</taxon>
        <taxon>Streptophyta</taxon>
        <taxon>Embryophyta</taxon>
        <taxon>Tracheophyta</taxon>
        <taxon>Spermatophyta</taxon>
        <taxon>Magnoliopsida</taxon>
        <taxon>eudicotyledons</taxon>
        <taxon>Gunneridae</taxon>
        <taxon>Pentapetalae</taxon>
        <taxon>asterids</taxon>
        <taxon>lamiids</taxon>
        <taxon>Lamiales</taxon>
        <taxon>Oleaceae</taxon>
        <taxon>Oleeae</taxon>
        <taxon>Olea</taxon>
    </lineage>
</organism>
<dbReference type="Gramene" id="OE9A063715T1">
    <property type="protein sequence ID" value="OE9A063715C1"/>
    <property type="gene ID" value="OE9A063715"/>
</dbReference>
<dbReference type="InterPro" id="IPR044696">
    <property type="entry name" value="WIP1/2/3"/>
</dbReference>
<feature type="transmembrane region" description="Helical" evidence="1">
    <location>
        <begin position="244"/>
        <end position="264"/>
    </location>
</feature>
<accession>A0A8S0RP38</accession>
<dbReference type="PANTHER" id="PTHR34562:SF8">
    <property type="entry name" value="WPP DOMAIN-INTERACTING PROTEIN 1"/>
    <property type="match status" value="1"/>
</dbReference>
<gene>
    <name evidence="2" type="ORF">OLEA9_A063715</name>
</gene>
<keyword evidence="3" id="KW-1185">Reference proteome</keyword>
<dbReference type="AlphaFoldDB" id="A0A8S0RP38"/>
<evidence type="ECO:0000256" key="1">
    <source>
        <dbReference type="SAM" id="Phobius"/>
    </source>
</evidence>
<evidence type="ECO:0000313" key="2">
    <source>
        <dbReference type="EMBL" id="CAA2980967.1"/>
    </source>
</evidence>
<dbReference type="Proteomes" id="UP000594638">
    <property type="component" value="Unassembled WGS sequence"/>
</dbReference>
<reference evidence="2 3" key="1">
    <citation type="submission" date="2019-12" db="EMBL/GenBank/DDBJ databases">
        <authorList>
            <person name="Alioto T."/>
            <person name="Alioto T."/>
            <person name="Gomez Garrido J."/>
        </authorList>
    </citation>
    <scope>NUCLEOTIDE SEQUENCE [LARGE SCALE GENOMIC DNA]</scope>
</reference>
<name>A0A8S0RP38_OLEEU</name>
<proteinExistence type="predicted"/>
<dbReference type="PANTHER" id="PTHR34562">
    <property type="entry name" value="WPP DOMAIN-INTERACTING PROTEIN 2"/>
    <property type="match status" value="1"/>
</dbReference>